<reference evidence="12 13" key="1">
    <citation type="journal article" date="2016" name="Genome Biol. Evol.">
        <title>Gene Family Evolution Reflects Adaptation to Soil Environmental Stressors in the Genome of the Collembolan Orchesella cincta.</title>
        <authorList>
            <person name="Faddeeva-Vakhrusheva A."/>
            <person name="Derks M.F."/>
            <person name="Anvar S.Y."/>
            <person name="Agamennone V."/>
            <person name="Suring W."/>
            <person name="Smit S."/>
            <person name="van Straalen N.M."/>
            <person name="Roelofs D."/>
        </authorList>
    </citation>
    <scope>NUCLEOTIDE SEQUENCE [LARGE SCALE GENOMIC DNA]</scope>
    <source>
        <tissue evidence="12">Mixed pool</tissue>
    </source>
</reference>
<evidence type="ECO:0000313" key="13">
    <source>
        <dbReference type="Proteomes" id="UP000094527"/>
    </source>
</evidence>
<evidence type="ECO:0000256" key="10">
    <source>
        <dbReference type="RuleBase" id="RU000488"/>
    </source>
</evidence>
<keyword evidence="6" id="KW-0999">Mitochondrion inner membrane</keyword>
<dbReference type="GO" id="GO:0005743">
    <property type="term" value="C:mitochondrial inner membrane"/>
    <property type="evidence" value="ECO:0007669"/>
    <property type="project" value="UniProtKB-SubCell"/>
</dbReference>
<dbReference type="STRING" id="48709.A0A1D2NKA7"/>
<dbReference type="InterPro" id="IPR002167">
    <property type="entry name" value="GDC-like"/>
</dbReference>
<comment type="caution">
    <text evidence="12">The sequence shown here is derived from an EMBL/GenBank/DDBJ whole genome shotgun (WGS) entry which is preliminary data.</text>
</comment>
<comment type="subcellular location">
    <subcellularLocation>
        <location evidence="1">Mitochondrion inner membrane</location>
        <topology evidence="1">Multi-pass membrane protein</topology>
    </subcellularLocation>
</comment>
<evidence type="ECO:0000313" key="12">
    <source>
        <dbReference type="EMBL" id="ODN05545.1"/>
    </source>
</evidence>
<evidence type="ECO:0000256" key="1">
    <source>
        <dbReference type="ARBA" id="ARBA00004448"/>
    </source>
</evidence>
<evidence type="ECO:0000256" key="5">
    <source>
        <dbReference type="ARBA" id="ARBA00022737"/>
    </source>
</evidence>
<feature type="repeat" description="Solcar" evidence="9">
    <location>
        <begin position="306"/>
        <end position="393"/>
    </location>
</feature>
<dbReference type="OrthoDB" id="270584at2759"/>
<sequence>MCSGLSENKAKGLIGESDLFKKFTNFCATLKTEAIVFADGDEKQGTSSLNTASSSLKEKNRKEQSTTPSSSSIRVSPASEILEDVSVSPENLEMKEEKQFEFILKSLVAGGVAGMCAKTSVAPLDRMKILLQAHSKHYSHLGVFSGLRGIVKKERFIALYKGNGAQMVRIFPYAATQFTSFEMYKKLLGGEKSHIGRFAAGSAAGVTAVALTYPLDTIRARLAFQVTGEHVYNGIYSCAVHIFREEGGVRALYRGFVPTVCGMIPYAGLSFYCFESFKYLCMKYIPDYTCKSHSTNTGGLVLLLHAKLLCGGVAGAAAQTVAYPLDVTRRRMQLAMMDEKTKKFGMGMVSTLKLIYEENGVMRGLYRGMSINYLRAIPMVAVSFSTYELVKQTLNLDTGIAIKTG</sequence>
<feature type="compositionally biased region" description="Low complexity" evidence="11">
    <location>
        <begin position="65"/>
        <end position="77"/>
    </location>
</feature>
<accession>A0A1D2NKA7</accession>
<keyword evidence="8 9" id="KW-0472">Membrane</keyword>
<evidence type="ECO:0000256" key="11">
    <source>
        <dbReference type="SAM" id="MobiDB-lite"/>
    </source>
</evidence>
<dbReference type="PANTHER" id="PTHR24089">
    <property type="entry name" value="SOLUTE CARRIER FAMILY 25"/>
    <property type="match status" value="1"/>
</dbReference>
<evidence type="ECO:0000256" key="7">
    <source>
        <dbReference type="ARBA" id="ARBA00023128"/>
    </source>
</evidence>
<dbReference type="EMBL" id="LJIJ01000021">
    <property type="protein sequence ID" value="ODN05545.1"/>
    <property type="molecule type" value="Genomic_DNA"/>
</dbReference>
<dbReference type="PRINTS" id="PR00928">
    <property type="entry name" value="GRAVESDC"/>
</dbReference>
<keyword evidence="7" id="KW-0496">Mitochondrion</keyword>
<dbReference type="Proteomes" id="UP000094527">
    <property type="component" value="Unassembled WGS sequence"/>
</dbReference>
<dbReference type="SUPFAM" id="SSF103506">
    <property type="entry name" value="Mitochondrial carrier"/>
    <property type="match status" value="1"/>
</dbReference>
<evidence type="ECO:0000256" key="4">
    <source>
        <dbReference type="ARBA" id="ARBA00022692"/>
    </source>
</evidence>
<dbReference type="PRINTS" id="PR00926">
    <property type="entry name" value="MITOCARRIER"/>
</dbReference>
<dbReference type="GO" id="GO:0055085">
    <property type="term" value="P:transmembrane transport"/>
    <property type="evidence" value="ECO:0007669"/>
    <property type="project" value="InterPro"/>
</dbReference>
<comment type="similarity">
    <text evidence="2 10">Belongs to the mitochondrial carrier (TC 2.A.29) family.</text>
</comment>
<dbReference type="Gene3D" id="1.50.40.10">
    <property type="entry name" value="Mitochondrial carrier domain"/>
    <property type="match status" value="1"/>
</dbReference>
<proteinExistence type="inferred from homology"/>
<protein>
    <submittedName>
        <fullName evidence="12">Graves disease carrier protein</fullName>
    </submittedName>
</protein>
<evidence type="ECO:0000256" key="6">
    <source>
        <dbReference type="ARBA" id="ARBA00022792"/>
    </source>
</evidence>
<dbReference type="InterPro" id="IPR023395">
    <property type="entry name" value="MCP_dom_sf"/>
</dbReference>
<feature type="repeat" description="Solcar" evidence="9">
    <location>
        <begin position="101"/>
        <end position="187"/>
    </location>
</feature>
<dbReference type="Pfam" id="PF00153">
    <property type="entry name" value="Mito_carr"/>
    <property type="match status" value="3"/>
</dbReference>
<keyword evidence="5" id="KW-0677">Repeat</keyword>
<organism evidence="12 13">
    <name type="scientific">Orchesella cincta</name>
    <name type="common">Springtail</name>
    <name type="synonym">Podura cincta</name>
    <dbReference type="NCBI Taxonomy" id="48709"/>
    <lineage>
        <taxon>Eukaryota</taxon>
        <taxon>Metazoa</taxon>
        <taxon>Ecdysozoa</taxon>
        <taxon>Arthropoda</taxon>
        <taxon>Hexapoda</taxon>
        <taxon>Collembola</taxon>
        <taxon>Entomobryomorpha</taxon>
        <taxon>Entomobryoidea</taxon>
        <taxon>Orchesellidae</taxon>
        <taxon>Orchesellinae</taxon>
        <taxon>Orchesella</taxon>
    </lineage>
</organism>
<feature type="repeat" description="Solcar" evidence="9">
    <location>
        <begin position="192"/>
        <end position="280"/>
    </location>
</feature>
<dbReference type="InterPro" id="IPR018108">
    <property type="entry name" value="MCP_transmembrane"/>
</dbReference>
<dbReference type="AlphaFoldDB" id="A0A1D2NKA7"/>
<evidence type="ECO:0000256" key="3">
    <source>
        <dbReference type="ARBA" id="ARBA00022448"/>
    </source>
</evidence>
<keyword evidence="13" id="KW-1185">Reference proteome</keyword>
<keyword evidence="3 10" id="KW-0813">Transport</keyword>
<dbReference type="InterPro" id="IPR002067">
    <property type="entry name" value="MCP"/>
</dbReference>
<evidence type="ECO:0000256" key="9">
    <source>
        <dbReference type="PROSITE-ProRule" id="PRU00282"/>
    </source>
</evidence>
<keyword evidence="4 9" id="KW-0812">Transmembrane</keyword>
<evidence type="ECO:0000256" key="8">
    <source>
        <dbReference type="ARBA" id="ARBA00023136"/>
    </source>
</evidence>
<dbReference type="OMA" id="YKMSVPK"/>
<dbReference type="PROSITE" id="PS50920">
    <property type="entry name" value="SOLCAR"/>
    <property type="match status" value="3"/>
</dbReference>
<evidence type="ECO:0000256" key="2">
    <source>
        <dbReference type="ARBA" id="ARBA00006375"/>
    </source>
</evidence>
<gene>
    <name evidence="12" type="ORF">Ocin01_01112</name>
</gene>
<name>A0A1D2NKA7_ORCCI</name>
<feature type="region of interest" description="Disordered" evidence="11">
    <location>
        <begin position="45"/>
        <end position="77"/>
    </location>
</feature>
<feature type="compositionally biased region" description="Polar residues" evidence="11">
    <location>
        <begin position="45"/>
        <end position="55"/>
    </location>
</feature>